<sequence>MTSEPGADGWFSGNHISLCHLDLAPRNILAGLMGDGQSPQITAIFGWDSTVFALSFMSCAPPLRVWAWNNEEDEDERTANDDPPPVESRQLKSYFEEAAGLDYV</sequence>
<evidence type="ECO:0008006" key="4">
    <source>
        <dbReference type="Google" id="ProtNLM"/>
    </source>
</evidence>
<dbReference type="VEuPathDB" id="FungiDB:Z518_06132"/>
<evidence type="ECO:0000313" key="3">
    <source>
        <dbReference type="Proteomes" id="UP000053617"/>
    </source>
</evidence>
<dbReference type="AlphaFoldDB" id="A0A0D2J863"/>
<evidence type="ECO:0000256" key="1">
    <source>
        <dbReference type="SAM" id="MobiDB-lite"/>
    </source>
</evidence>
<name>A0A0D2J863_9EURO</name>
<dbReference type="Proteomes" id="UP000053617">
    <property type="component" value="Unassembled WGS sequence"/>
</dbReference>
<proteinExistence type="predicted"/>
<dbReference type="OrthoDB" id="4342075at2759"/>
<reference evidence="2 3" key="1">
    <citation type="submission" date="2015-01" db="EMBL/GenBank/DDBJ databases">
        <title>The Genome Sequence of Rhinocladiella mackenzie CBS 650.93.</title>
        <authorList>
            <consortium name="The Broad Institute Genomics Platform"/>
            <person name="Cuomo C."/>
            <person name="de Hoog S."/>
            <person name="Gorbushina A."/>
            <person name="Stielow B."/>
            <person name="Teixiera M."/>
            <person name="Abouelleil A."/>
            <person name="Chapman S.B."/>
            <person name="Priest M."/>
            <person name="Young S.K."/>
            <person name="Wortman J."/>
            <person name="Nusbaum C."/>
            <person name="Birren B."/>
        </authorList>
    </citation>
    <scope>NUCLEOTIDE SEQUENCE [LARGE SCALE GENOMIC DNA]</scope>
    <source>
        <strain evidence="2 3">CBS 650.93</strain>
    </source>
</reference>
<dbReference type="RefSeq" id="XP_013272396.1">
    <property type="nucleotide sequence ID" value="XM_013416942.1"/>
</dbReference>
<keyword evidence="3" id="KW-1185">Reference proteome</keyword>
<dbReference type="EMBL" id="KN847478">
    <property type="protein sequence ID" value="KIX05260.1"/>
    <property type="molecule type" value="Genomic_DNA"/>
</dbReference>
<organism evidence="2 3">
    <name type="scientific">Rhinocladiella mackenziei CBS 650.93</name>
    <dbReference type="NCBI Taxonomy" id="1442369"/>
    <lineage>
        <taxon>Eukaryota</taxon>
        <taxon>Fungi</taxon>
        <taxon>Dikarya</taxon>
        <taxon>Ascomycota</taxon>
        <taxon>Pezizomycotina</taxon>
        <taxon>Eurotiomycetes</taxon>
        <taxon>Chaetothyriomycetidae</taxon>
        <taxon>Chaetothyriales</taxon>
        <taxon>Herpotrichiellaceae</taxon>
        <taxon>Rhinocladiella</taxon>
    </lineage>
</organism>
<evidence type="ECO:0000313" key="2">
    <source>
        <dbReference type="EMBL" id="KIX05260.1"/>
    </source>
</evidence>
<dbReference type="GeneID" id="25294203"/>
<feature type="region of interest" description="Disordered" evidence="1">
    <location>
        <begin position="71"/>
        <end position="91"/>
    </location>
</feature>
<gene>
    <name evidence="2" type="ORF">Z518_06132</name>
</gene>
<dbReference type="HOGENOM" id="CLU_2251559_0_0_1"/>
<accession>A0A0D2J863</accession>
<protein>
    <recommendedName>
        <fullName evidence="4">Aminoglycoside phosphotransferase domain-containing protein</fullName>
    </recommendedName>
</protein>